<dbReference type="InterPro" id="IPR007890">
    <property type="entry name" value="CHASE2"/>
</dbReference>
<keyword evidence="1" id="KW-0472">Membrane</keyword>
<accession>A0ABT3GLZ6</accession>
<dbReference type="InterPro" id="IPR001054">
    <property type="entry name" value="A/G_cyclase"/>
</dbReference>
<name>A0ABT3GLZ6_9BACT</name>
<feature type="transmembrane region" description="Helical" evidence="1">
    <location>
        <begin position="313"/>
        <end position="330"/>
    </location>
</feature>
<dbReference type="SMART" id="SM01080">
    <property type="entry name" value="CHASE2"/>
    <property type="match status" value="1"/>
</dbReference>
<dbReference type="PANTHER" id="PTHR43081">
    <property type="entry name" value="ADENYLATE CYCLASE, TERMINAL-DIFFERENTIATION SPECIFIC-RELATED"/>
    <property type="match status" value="1"/>
</dbReference>
<dbReference type="SMART" id="SM00044">
    <property type="entry name" value="CYCc"/>
    <property type="match status" value="1"/>
</dbReference>
<feature type="transmembrane region" description="Helical" evidence="1">
    <location>
        <begin position="337"/>
        <end position="354"/>
    </location>
</feature>
<gene>
    <name evidence="3" type="ORF">OKA05_18400</name>
</gene>
<feature type="transmembrane region" description="Helical" evidence="1">
    <location>
        <begin position="12"/>
        <end position="31"/>
    </location>
</feature>
<dbReference type="EMBL" id="JAPDDT010000008">
    <property type="protein sequence ID" value="MCW1924543.1"/>
    <property type="molecule type" value="Genomic_DNA"/>
</dbReference>
<keyword evidence="1" id="KW-0812">Transmembrane</keyword>
<dbReference type="Gene3D" id="3.30.70.1230">
    <property type="entry name" value="Nucleotide cyclase"/>
    <property type="match status" value="1"/>
</dbReference>
<feature type="domain" description="Guanylate cyclase" evidence="2">
    <location>
        <begin position="425"/>
        <end position="559"/>
    </location>
</feature>
<dbReference type="Pfam" id="PF00211">
    <property type="entry name" value="Guanylate_cyc"/>
    <property type="match status" value="1"/>
</dbReference>
<reference evidence="3 4" key="1">
    <citation type="submission" date="2022-10" db="EMBL/GenBank/DDBJ databases">
        <title>Luteolibacter arcticus strain CCTCC AB 2014275, whole genome shotgun sequencing project.</title>
        <authorList>
            <person name="Zhao G."/>
            <person name="Shen L."/>
        </authorList>
    </citation>
    <scope>NUCLEOTIDE SEQUENCE [LARGE SCALE GENOMIC DNA]</scope>
    <source>
        <strain evidence="3 4">CCTCC AB 2014275</strain>
    </source>
</reference>
<evidence type="ECO:0000259" key="2">
    <source>
        <dbReference type="PROSITE" id="PS50125"/>
    </source>
</evidence>
<organism evidence="3 4">
    <name type="scientific">Luteolibacter arcticus</name>
    <dbReference type="NCBI Taxonomy" id="1581411"/>
    <lineage>
        <taxon>Bacteria</taxon>
        <taxon>Pseudomonadati</taxon>
        <taxon>Verrucomicrobiota</taxon>
        <taxon>Verrucomicrobiia</taxon>
        <taxon>Verrucomicrobiales</taxon>
        <taxon>Verrucomicrobiaceae</taxon>
        <taxon>Luteolibacter</taxon>
    </lineage>
</organism>
<evidence type="ECO:0000313" key="4">
    <source>
        <dbReference type="Proteomes" id="UP001320876"/>
    </source>
</evidence>
<keyword evidence="1" id="KW-1133">Transmembrane helix</keyword>
<dbReference type="SUPFAM" id="SSF55073">
    <property type="entry name" value="Nucleotide cyclase"/>
    <property type="match status" value="1"/>
</dbReference>
<dbReference type="Pfam" id="PF05226">
    <property type="entry name" value="CHASE2"/>
    <property type="match status" value="1"/>
</dbReference>
<dbReference type="CDD" id="cd07302">
    <property type="entry name" value="CHD"/>
    <property type="match status" value="1"/>
</dbReference>
<proteinExistence type="predicted"/>
<keyword evidence="4" id="KW-1185">Reference proteome</keyword>
<dbReference type="PROSITE" id="PS50125">
    <property type="entry name" value="GUANYLATE_CYCLASE_2"/>
    <property type="match status" value="1"/>
</dbReference>
<dbReference type="Proteomes" id="UP001320876">
    <property type="component" value="Unassembled WGS sequence"/>
</dbReference>
<evidence type="ECO:0000256" key="1">
    <source>
        <dbReference type="SAM" id="Phobius"/>
    </source>
</evidence>
<dbReference type="InterPro" id="IPR050697">
    <property type="entry name" value="Adenylyl/Guanylyl_Cyclase_3/4"/>
</dbReference>
<dbReference type="RefSeq" id="WP_264488650.1">
    <property type="nucleotide sequence ID" value="NZ_JAPDDT010000008.1"/>
</dbReference>
<evidence type="ECO:0000313" key="3">
    <source>
        <dbReference type="EMBL" id="MCW1924543.1"/>
    </source>
</evidence>
<dbReference type="PANTHER" id="PTHR43081:SF1">
    <property type="entry name" value="ADENYLATE CYCLASE, TERMINAL-DIFFERENTIATION SPECIFIC"/>
    <property type="match status" value="1"/>
</dbReference>
<comment type="caution">
    <text evidence="3">The sequence shown here is derived from an EMBL/GenBank/DDBJ whole genome shotgun (WGS) entry which is preliminary data.</text>
</comment>
<protein>
    <submittedName>
        <fullName evidence="3">Adenylate/guanylate cyclase domain-containing protein</fullName>
    </submittedName>
</protein>
<dbReference type="InterPro" id="IPR029787">
    <property type="entry name" value="Nucleotide_cyclase"/>
</dbReference>
<feature type="transmembrane region" description="Helical" evidence="1">
    <location>
        <begin position="360"/>
        <end position="384"/>
    </location>
</feature>
<sequence length="690" mass="75277">MTKRRWTKSRKRIAATFVVGLAGLVWGWMLWQLNLGQGLRLASYDLPFRFGEHTPPDDIVLVYLDESSHAQLGQSLSQPWDRRLHARLVERLTEMGARMIVFDILFHEENPEQDAAFAAAIRKHGNVILAGELVRNDTESTEQQSLLLATPELRRTAAGWGLTELPVDADGVVRQIQHQIPTDFGDKPGLAEMVRQRATGQAPRTAAGTELIAFYGRAGTFPGYSYAGTLEGLGIPGNPFHDKIVIVGARQNSGLSDAGKDVFPTPYTPLPVEEGKGKKVRRLTAGMEIQATAIANLLENRSIVTMPRDRERLVVVLAPFLLAGLACLLSPGRGFPLCILLGAGIALAGILLQQKIGFHFLWTIPAFGQMPLVAALSLGAHYLIEYSARWKLRRAFKSYMSDEQARQIDEDEVHLEPGGKEIEATILFSDLAGFTSMSEGLPPQALAKALIAYFESATEGILNNNGTIIKYIGDAVLATWGAPLKTDRKAGRAIDAAIQMQLASVTPVTLETENGNIEQVLETRVGINHGIVLAGNLGSSRRFDYTVVGDNVNIAARLEGMNKMLGTSILVTGAVLTKCTEAGQYLTRPMGHFVMKGKVIGIQVFEIFGRRDDPAGPVRTRSAEYLRLYQEGLNAFESGNLSLAADRFGKSLTLHDRFPEDPASRLFLDAITAAGSDLSGWRGEVILDSK</sequence>